<protein>
    <submittedName>
        <fullName evidence="1">Uncharacterized protein</fullName>
    </submittedName>
</protein>
<reference evidence="1 2" key="1">
    <citation type="submission" date="2020-04" db="EMBL/GenBank/DDBJ databases">
        <title>Perkinsus olseni comparative genomics.</title>
        <authorList>
            <person name="Bogema D.R."/>
        </authorList>
    </citation>
    <scope>NUCLEOTIDE SEQUENCE [LARGE SCALE GENOMIC DNA]</scope>
    <source>
        <strain evidence="1">ATCC PRA-205</strain>
    </source>
</reference>
<accession>A0A7J6TIR7</accession>
<evidence type="ECO:0000313" key="1">
    <source>
        <dbReference type="EMBL" id="KAF4745179.1"/>
    </source>
</evidence>
<proteinExistence type="predicted"/>
<name>A0A7J6TIR7_PEROL</name>
<organism evidence="1 2">
    <name type="scientific">Perkinsus olseni</name>
    <name type="common">Perkinsus atlanticus</name>
    <dbReference type="NCBI Taxonomy" id="32597"/>
    <lineage>
        <taxon>Eukaryota</taxon>
        <taxon>Sar</taxon>
        <taxon>Alveolata</taxon>
        <taxon>Perkinsozoa</taxon>
        <taxon>Perkinsea</taxon>
        <taxon>Perkinsida</taxon>
        <taxon>Perkinsidae</taxon>
        <taxon>Perkinsus</taxon>
    </lineage>
</organism>
<feature type="non-terminal residue" evidence="1">
    <location>
        <position position="1"/>
    </location>
</feature>
<evidence type="ECO:0000313" key="2">
    <source>
        <dbReference type="Proteomes" id="UP000574390"/>
    </source>
</evidence>
<dbReference type="AlphaFoldDB" id="A0A7J6TIR7"/>
<gene>
    <name evidence="1" type="ORF">FOZ62_019137</name>
</gene>
<comment type="caution">
    <text evidence="1">The sequence shown here is derived from an EMBL/GenBank/DDBJ whole genome shotgun (WGS) entry which is preliminary data.</text>
</comment>
<sequence>NDALSLKDFRDESEIAESLREITPFKGERDSRSATRWRQQVEDECDHLASPIVTFYYAKRCCDPDVWKKLWFEDTRSITRSYPAYSKAVSVVWDRAGRFDSQATKELLLIDWVNLKQRRNESSAGFASRLTSLRNERVLLGMAPGDDETKAIFRRGLKSPKLALWALDRTHLDVNQFISKV</sequence>
<dbReference type="EMBL" id="JABANM010006903">
    <property type="protein sequence ID" value="KAF4745179.1"/>
    <property type="molecule type" value="Genomic_DNA"/>
</dbReference>
<feature type="non-terminal residue" evidence="1">
    <location>
        <position position="181"/>
    </location>
</feature>
<dbReference type="Proteomes" id="UP000574390">
    <property type="component" value="Unassembled WGS sequence"/>
</dbReference>